<gene>
    <name evidence="2" type="ORF">Cylst_4288</name>
</gene>
<evidence type="ECO:0000256" key="1">
    <source>
        <dbReference type="SAM" id="Phobius"/>
    </source>
</evidence>
<proteinExistence type="predicted"/>
<keyword evidence="3" id="KW-1185">Reference proteome</keyword>
<evidence type="ECO:0000313" key="2">
    <source>
        <dbReference type="EMBL" id="AFZ26384.1"/>
    </source>
</evidence>
<name>K9X2S3_9NOST</name>
<evidence type="ECO:0000313" key="3">
    <source>
        <dbReference type="Proteomes" id="UP000010475"/>
    </source>
</evidence>
<keyword evidence="1" id="KW-0472">Membrane</keyword>
<keyword evidence="1" id="KW-0812">Transmembrane</keyword>
<dbReference type="EMBL" id="CP003642">
    <property type="protein sequence ID" value="AFZ26384.1"/>
    <property type="molecule type" value="Genomic_DNA"/>
</dbReference>
<reference evidence="2 3" key="1">
    <citation type="submission" date="2012-06" db="EMBL/GenBank/DDBJ databases">
        <title>Finished chromosome of genome of Cylindrospermum stagnale PCC 7417.</title>
        <authorList>
            <consortium name="US DOE Joint Genome Institute"/>
            <person name="Gugger M."/>
            <person name="Coursin T."/>
            <person name="Rippka R."/>
            <person name="Tandeau De Marsac N."/>
            <person name="Huntemann M."/>
            <person name="Wei C.-L."/>
            <person name="Han J."/>
            <person name="Detter J.C."/>
            <person name="Han C."/>
            <person name="Tapia R."/>
            <person name="Chen A."/>
            <person name="Kyrpides N."/>
            <person name="Mavromatis K."/>
            <person name="Markowitz V."/>
            <person name="Szeto E."/>
            <person name="Ivanova N."/>
            <person name="Pagani I."/>
            <person name="Pati A."/>
            <person name="Goodwin L."/>
            <person name="Nordberg H.P."/>
            <person name="Cantor M.N."/>
            <person name="Hua S.X."/>
            <person name="Woyke T."/>
            <person name="Kerfeld C.A."/>
        </authorList>
    </citation>
    <scope>NUCLEOTIDE SEQUENCE [LARGE SCALE GENOMIC DNA]</scope>
    <source>
        <strain evidence="2 3">PCC 7417</strain>
    </source>
</reference>
<dbReference type="HOGENOM" id="CLU_1056559_0_0_3"/>
<dbReference type="AlphaFoldDB" id="K9X2S3"/>
<dbReference type="KEGG" id="csg:Cylst_4288"/>
<sequence length="263" mass="30108">MKELYIFVTTDRPDQYLNPIVQCILRGITRIVFVQIEDSKIDQVQLNLLRSNVYDLIRNLSVGLYKYYSGNLKDTLFALDSEYSSDELAKLKAQYLPVLTDNIKWDIERIRYLDLRRNISLLHKKGRANIIFDVTSVSKVYIGDILACCLLENIDTVYTFELLVKPDFSKPWKLLIHDLEEGKQYRYLNLVETPIFKESSKDILIRTTPLIISIIGTALFVALTLAATFAFGNNSAITQVISTVGTALGITSFFLIYFPIRGK</sequence>
<organism evidence="2 3">
    <name type="scientific">Cylindrospermum stagnale PCC 7417</name>
    <dbReference type="NCBI Taxonomy" id="56107"/>
    <lineage>
        <taxon>Bacteria</taxon>
        <taxon>Bacillati</taxon>
        <taxon>Cyanobacteriota</taxon>
        <taxon>Cyanophyceae</taxon>
        <taxon>Nostocales</taxon>
        <taxon>Nostocaceae</taxon>
        <taxon>Cylindrospermum</taxon>
    </lineage>
</organism>
<accession>K9X2S3</accession>
<dbReference type="Proteomes" id="UP000010475">
    <property type="component" value="Chromosome"/>
</dbReference>
<dbReference type="OrthoDB" id="494977at2"/>
<feature type="transmembrane region" description="Helical" evidence="1">
    <location>
        <begin position="237"/>
        <end position="258"/>
    </location>
</feature>
<feature type="transmembrane region" description="Helical" evidence="1">
    <location>
        <begin position="210"/>
        <end position="231"/>
    </location>
</feature>
<dbReference type="RefSeq" id="WP_015209626.1">
    <property type="nucleotide sequence ID" value="NC_019757.1"/>
</dbReference>
<keyword evidence="1" id="KW-1133">Transmembrane helix</keyword>
<dbReference type="STRING" id="56107.Cylst_4288"/>
<protein>
    <submittedName>
        <fullName evidence="2">Uncharacterized protein</fullName>
    </submittedName>
</protein>